<dbReference type="EMBL" id="JAFNAA010000011">
    <property type="protein sequence ID" value="MBO1108759.1"/>
    <property type="molecule type" value="Genomic_DNA"/>
</dbReference>
<evidence type="ECO:0000313" key="1">
    <source>
        <dbReference type="EMBL" id="MBO1108759.1"/>
    </source>
</evidence>
<dbReference type="AlphaFoldDB" id="A0A8I2B2D0"/>
<gene>
    <name evidence="1" type="ORF">J2R62_11095</name>
</gene>
<sequence>MITLSLAQIKELARFAEQEGQQEYTITHGETPAFEDSTGKNVPAYSGLIAFSGSVDSGVLQLG</sequence>
<accession>A0A8I2B2D0</accession>
<dbReference type="RefSeq" id="WP_207542209.1">
    <property type="nucleotide sequence ID" value="NZ_JAFNAA010000011.1"/>
</dbReference>
<protein>
    <submittedName>
        <fullName evidence="1">Uncharacterized protein</fullName>
    </submittedName>
</protein>
<evidence type="ECO:0000313" key="2">
    <source>
        <dbReference type="Proteomes" id="UP000664658"/>
    </source>
</evidence>
<organism evidence="1 2">
    <name type="scientific">Plesiomonas shigelloides</name>
    <name type="common">Aeromonas shigelloides</name>
    <dbReference type="NCBI Taxonomy" id="703"/>
    <lineage>
        <taxon>Bacteria</taxon>
        <taxon>Pseudomonadati</taxon>
        <taxon>Pseudomonadota</taxon>
        <taxon>Gammaproteobacteria</taxon>
        <taxon>Enterobacterales</taxon>
        <taxon>Enterobacteriaceae</taxon>
        <taxon>Plesiomonas</taxon>
    </lineage>
</organism>
<dbReference type="Proteomes" id="UP000664658">
    <property type="component" value="Unassembled WGS sequence"/>
</dbReference>
<comment type="caution">
    <text evidence="1">The sequence shown here is derived from an EMBL/GenBank/DDBJ whole genome shotgun (WGS) entry which is preliminary data.</text>
</comment>
<proteinExistence type="predicted"/>
<name>A0A8I2B2D0_PLESH</name>
<reference evidence="1" key="1">
    <citation type="submission" date="2021-03" db="EMBL/GenBank/DDBJ databases">
        <title>Plesiomonas shigelloides zfcc0051, isolated from zebrafish feces.</title>
        <authorList>
            <person name="Vanderhoek Z."/>
            <person name="Gaulke C."/>
        </authorList>
    </citation>
    <scope>NUCLEOTIDE SEQUENCE</scope>
    <source>
        <strain evidence="1">Zfcc0051</strain>
    </source>
</reference>